<accession>A0ABR8WL40</accession>
<name>A0ABR8WL40_9FLAO</name>
<dbReference type="NCBIfam" id="TIGR02608">
    <property type="entry name" value="delta_60_rpt"/>
    <property type="match status" value="4"/>
</dbReference>
<dbReference type="NCBIfam" id="TIGR04183">
    <property type="entry name" value="Por_Secre_tail"/>
    <property type="match status" value="1"/>
</dbReference>
<keyword evidence="1 2" id="KW-0732">Signal</keyword>
<dbReference type="Pfam" id="PF17164">
    <property type="entry name" value="DUF5122"/>
    <property type="match status" value="4"/>
</dbReference>
<evidence type="ECO:0000313" key="4">
    <source>
        <dbReference type="Proteomes" id="UP000626242"/>
    </source>
</evidence>
<sequence length="471" mass="51819">MKKTLSAFVVLAFAGFNAQSLDPSFGTNGTYTHPDLLSLFEATELPDGNVLLSGDRYIEDLNISQAKMVKMKPDGSIDTSFGTGGSFVIDQYAGMDYYEAFSQAYPLPDGKILTLYGSEYDNGIDQSVISFRMLRLNANGTVDNTFTGYQQSNMAEEDAPYGLIPLPSSKFLVYGGDYIMRFNQNGTLDTTYGNNGVRSFSVDVEEINRIGNALYLHDYLSNRLIKLDNESSTNTTIFNLAQGSYVHFSGNNIFIEDPNNKIIKLNADLLPVSNFGVNGTATYQDFVGSNFVFQPGGSIIAENIDYIYDGNNNTIGYNKNFRRINPNGSLDTSFGTAGVYTLYVPESAPYSPWSDQFLHSNGKLYHVFYDKEVDVANATLYLKRSNLPAELLAVSDQTAGSTLRIVQNPVKDRLLLSEPVSQAKIYDLSGRATEIVFEGSESAVNSLKAGVYILNATSRTGKTVTLKFIKK</sequence>
<organism evidence="3 4">
    <name type="scientific">Kaistella pullorum</name>
    <dbReference type="NCBI Taxonomy" id="2763074"/>
    <lineage>
        <taxon>Bacteria</taxon>
        <taxon>Pseudomonadati</taxon>
        <taxon>Bacteroidota</taxon>
        <taxon>Flavobacteriia</taxon>
        <taxon>Flavobacteriales</taxon>
        <taxon>Weeksellaceae</taxon>
        <taxon>Chryseobacterium group</taxon>
        <taxon>Kaistella</taxon>
    </lineage>
</organism>
<dbReference type="Proteomes" id="UP000626242">
    <property type="component" value="Unassembled WGS sequence"/>
</dbReference>
<dbReference type="Gene3D" id="2.80.10.50">
    <property type="match status" value="2"/>
</dbReference>
<feature type="chain" id="PRO_5047170443" evidence="2">
    <location>
        <begin position="19"/>
        <end position="471"/>
    </location>
</feature>
<feature type="signal peptide" evidence="2">
    <location>
        <begin position="1"/>
        <end position="18"/>
    </location>
</feature>
<gene>
    <name evidence="3" type="ORF">H9628_04815</name>
</gene>
<dbReference type="InterPro" id="IPR013431">
    <property type="entry name" value="Delta_60_rpt"/>
</dbReference>
<comment type="caution">
    <text evidence="3">The sequence shown here is derived from an EMBL/GenBank/DDBJ whole genome shotgun (WGS) entry which is preliminary data.</text>
</comment>
<protein>
    <submittedName>
        <fullName evidence="3">T9SS type A sorting domain-containing protein</fullName>
    </submittedName>
</protein>
<dbReference type="InterPro" id="IPR026444">
    <property type="entry name" value="Secre_tail"/>
</dbReference>
<evidence type="ECO:0000313" key="3">
    <source>
        <dbReference type="EMBL" id="MBD8017785.1"/>
    </source>
</evidence>
<evidence type="ECO:0000256" key="1">
    <source>
        <dbReference type="ARBA" id="ARBA00022729"/>
    </source>
</evidence>
<keyword evidence="4" id="KW-1185">Reference proteome</keyword>
<reference evidence="3 4" key="1">
    <citation type="submission" date="2020-08" db="EMBL/GenBank/DDBJ databases">
        <title>A Genomic Blueprint of the Chicken Gut Microbiome.</title>
        <authorList>
            <person name="Gilroy R."/>
            <person name="Ravi A."/>
            <person name="Getino M."/>
            <person name="Pursley I."/>
            <person name="Horton D.L."/>
            <person name="Alikhan N.-F."/>
            <person name="Baker D."/>
            <person name="Gharbi K."/>
            <person name="Hall N."/>
            <person name="Watson M."/>
            <person name="Adriaenssens E.M."/>
            <person name="Foster-Nyarko E."/>
            <person name="Jarju S."/>
            <person name="Secka A."/>
            <person name="Antonio M."/>
            <person name="Oren A."/>
            <person name="Chaudhuri R."/>
            <person name="La Ragione R.M."/>
            <person name="Hildebrand F."/>
            <person name="Pallen M.J."/>
        </authorList>
    </citation>
    <scope>NUCLEOTIDE SEQUENCE [LARGE SCALE GENOMIC DNA]</scope>
    <source>
        <strain evidence="3 4">Sa1CVA4</strain>
    </source>
</reference>
<proteinExistence type="predicted"/>
<dbReference type="EMBL" id="JACSPS010000002">
    <property type="protein sequence ID" value="MBD8017785.1"/>
    <property type="molecule type" value="Genomic_DNA"/>
</dbReference>
<dbReference type="RefSeq" id="WP_251832997.1">
    <property type="nucleotide sequence ID" value="NZ_JACSPS010000002.1"/>
</dbReference>
<evidence type="ECO:0000256" key="2">
    <source>
        <dbReference type="SAM" id="SignalP"/>
    </source>
</evidence>